<dbReference type="Proteomes" id="UP000323708">
    <property type="component" value="Unassembled WGS sequence"/>
</dbReference>
<dbReference type="AlphaFoldDB" id="A0A5B0WZR8"/>
<feature type="domain" description="Saccharopine dehydrogenase NADP binding" evidence="1">
    <location>
        <begin position="4"/>
        <end position="129"/>
    </location>
</feature>
<dbReference type="InterPro" id="IPR051276">
    <property type="entry name" value="Saccharopine_DH-like_oxidrdct"/>
</dbReference>
<dbReference type="EMBL" id="VTUX01000003">
    <property type="protein sequence ID" value="KAA1192516.1"/>
    <property type="molecule type" value="Genomic_DNA"/>
</dbReference>
<gene>
    <name evidence="2" type="ORF">F0M18_07540</name>
</gene>
<organism evidence="2 3">
    <name type="scientific">Pseudohalioglobus sediminis</name>
    <dbReference type="NCBI Taxonomy" id="2606449"/>
    <lineage>
        <taxon>Bacteria</taxon>
        <taxon>Pseudomonadati</taxon>
        <taxon>Pseudomonadota</taxon>
        <taxon>Gammaproteobacteria</taxon>
        <taxon>Cellvibrionales</taxon>
        <taxon>Halieaceae</taxon>
        <taxon>Pseudohalioglobus</taxon>
    </lineage>
</organism>
<dbReference type="InterPro" id="IPR036291">
    <property type="entry name" value="NAD(P)-bd_dom_sf"/>
</dbReference>
<sequence>MYDVIVYGATGFTGALVAEYLNNAYGSDGDLRWAIAGRSAARLKEVRTRIGASEKVGIVIADASAPESLRTMAARTRAVITTVGPYQFYGEPLLLACIENNTDYVDLCGEVGWMSEMIERYGEQAAASDARIVFSCGFDSVPFDLGVFTLQQLAQAHSGQPLTAVGGRVRDAKGELSGGTIASGIATFETAARDEVYRQRVENPFSLVPGFTGAPQPDDSAAKYDANIASWVAPFEMATINTKNVHRSNALLGHAYGQDFRYDEMAMTGDGKAGQRKAKAIAARVRLTEKVLAIKPLRTLLQKTVLAKPGEGPSRAKRDAGYYDLLFVGTTQAGDTLAICVHGDEDPGYGSTSKMLSESALCLLWDLPSRKALPGGIWTPAAAMGDKLVRRLTEHAGITFTEEAV</sequence>
<accession>A0A5B0WZR8</accession>
<dbReference type="SUPFAM" id="SSF51735">
    <property type="entry name" value="NAD(P)-binding Rossmann-fold domains"/>
    <property type="match status" value="1"/>
</dbReference>
<dbReference type="RefSeq" id="WP_149610809.1">
    <property type="nucleotide sequence ID" value="NZ_VTUX01000003.1"/>
</dbReference>
<dbReference type="InterPro" id="IPR005097">
    <property type="entry name" value="Sacchrp_dh_NADP-bd"/>
</dbReference>
<comment type="caution">
    <text evidence="2">The sequence shown here is derived from an EMBL/GenBank/DDBJ whole genome shotgun (WGS) entry which is preliminary data.</text>
</comment>
<name>A0A5B0WZR8_9GAMM</name>
<dbReference type="Gene3D" id="3.40.50.720">
    <property type="entry name" value="NAD(P)-binding Rossmann-like Domain"/>
    <property type="match status" value="1"/>
</dbReference>
<dbReference type="PANTHER" id="PTHR12286:SF5">
    <property type="entry name" value="SACCHAROPINE DEHYDROGENASE-LIKE OXIDOREDUCTASE"/>
    <property type="match status" value="1"/>
</dbReference>
<dbReference type="Pfam" id="PF03435">
    <property type="entry name" value="Sacchrp_dh_NADP"/>
    <property type="match status" value="1"/>
</dbReference>
<evidence type="ECO:0000313" key="2">
    <source>
        <dbReference type="EMBL" id="KAA1192516.1"/>
    </source>
</evidence>
<protein>
    <submittedName>
        <fullName evidence="2">Saccharopine dehydrogenase</fullName>
    </submittedName>
</protein>
<proteinExistence type="predicted"/>
<dbReference type="GO" id="GO:0009247">
    <property type="term" value="P:glycolipid biosynthetic process"/>
    <property type="evidence" value="ECO:0007669"/>
    <property type="project" value="TreeGrafter"/>
</dbReference>
<reference evidence="2 3" key="1">
    <citation type="submission" date="2019-09" db="EMBL/GenBank/DDBJ databases">
        <authorList>
            <person name="Chen X.-Y."/>
        </authorList>
    </citation>
    <scope>NUCLEOTIDE SEQUENCE [LARGE SCALE GENOMIC DNA]</scope>
    <source>
        <strain evidence="2 3">NY5</strain>
    </source>
</reference>
<dbReference type="GO" id="GO:0005886">
    <property type="term" value="C:plasma membrane"/>
    <property type="evidence" value="ECO:0007669"/>
    <property type="project" value="TreeGrafter"/>
</dbReference>
<evidence type="ECO:0000259" key="1">
    <source>
        <dbReference type="Pfam" id="PF03435"/>
    </source>
</evidence>
<dbReference type="PANTHER" id="PTHR12286">
    <property type="entry name" value="SACCHAROPINE DEHYDROGENASE-LIKE OXIDOREDUCTASE"/>
    <property type="match status" value="1"/>
</dbReference>
<evidence type="ECO:0000313" key="3">
    <source>
        <dbReference type="Proteomes" id="UP000323708"/>
    </source>
</evidence>
<keyword evidence="3" id="KW-1185">Reference proteome</keyword>